<feature type="transmembrane region" description="Helical" evidence="6">
    <location>
        <begin position="484"/>
        <end position="506"/>
    </location>
</feature>
<evidence type="ECO:0000256" key="6">
    <source>
        <dbReference type="SAM" id="Phobius"/>
    </source>
</evidence>
<dbReference type="PANTHER" id="PTHR23507">
    <property type="entry name" value="ZGC:174356"/>
    <property type="match status" value="1"/>
</dbReference>
<dbReference type="InterPro" id="IPR005829">
    <property type="entry name" value="Sugar_transporter_CS"/>
</dbReference>
<comment type="subcellular location">
    <subcellularLocation>
        <location evidence="1">Membrane</location>
        <topology evidence="1">Multi-pass membrane protein</topology>
    </subcellularLocation>
</comment>
<evidence type="ECO:0000256" key="5">
    <source>
        <dbReference type="SAM" id="MobiDB-lite"/>
    </source>
</evidence>
<dbReference type="PROSITE" id="PS50850">
    <property type="entry name" value="MFS"/>
    <property type="match status" value="1"/>
</dbReference>
<evidence type="ECO:0000313" key="8">
    <source>
        <dbReference type="EMBL" id="TKA29396.1"/>
    </source>
</evidence>
<name>A0A4U0U4P5_9PEZI</name>
<feature type="compositionally biased region" description="Polar residues" evidence="5">
    <location>
        <begin position="35"/>
        <end position="46"/>
    </location>
</feature>
<feature type="transmembrane region" description="Helical" evidence="6">
    <location>
        <begin position="170"/>
        <end position="190"/>
    </location>
</feature>
<feature type="transmembrane region" description="Helical" evidence="6">
    <location>
        <begin position="552"/>
        <end position="570"/>
    </location>
</feature>
<dbReference type="PANTHER" id="PTHR23507:SF40">
    <property type="entry name" value="TETRACYCLINE-EFFLUX TRANSPORTER"/>
    <property type="match status" value="1"/>
</dbReference>
<comment type="caution">
    <text evidence="8">The sequence shown here is derived from an EMBL/GenBank/DDBJ whole genome shotgun (WGS) entry which is preliminary data.</text>
</comment>
<evidence type="ECO:0000313" key="9">
    <source>
        <dbReference type="Proteomes" id="UP000310066"/>
    </source>
</evidence>
<evidence type="ECO:0000256" key="3">
    <source>
        <dbReference type="ARBA" id="ARBA00022989"/>
    </source>
</evidence>
<dbReference type="OrthoDB" id="3026777at2759"/>
<dbReference type="InterPro" id="IPR011701">
    <property type="entry name" value="MFS"/>
</dbReference>
<dbReference type="STRING" id="329885.A0A4U0U4P5"/>
<protein>
    <recommendedName>
        <fullName evidence="7">Major facilitator superfamily (MFS) profile domain-containing protein</fullName>
    </recommendedName>
</protein>
<feature type="transmembrane region" description="Helical" evidence="6">
    <location>
        <begin position="202"/>
        <end position="223"/>
    </location>
</feature>
<feature type="region of interest" description="Disordered" evidence="5">
    <location>
        <begin position="1"/>
        <end position="82"/>
    </location>
</feature>
<sequence length="644" mass="69557">MDNTEAAFEADVELDGAALQRQRAQRISRRGERAAQSSKSAIATSASHDREAGYEEADGPGELSPLLPSRKDDDGGEGKSPWAAGMDDFSDLPWYRRPHILWILFPFLLMALGFGGSIAPRINLILEMVCRQYISERQAAEPGFTMAPVDFSNGDNDQCRIPEVQSRVSIFMLWASLLGGILSALTAPKLGALSDRYGRKPIIIFTSVGTVLSEIITLFAALYPETFPVNFLLVGFALDGLFGSFIVSMAIANSYAADCTPPQLRNVAFGYFHGCLFTGLAIGPIIAGYLVEWTGQIAIVFVVLLAVHLFFILFIALACPESLTKSRQRTARDRHAADLAKLGPTSDWISWARHNSLLGPLKILYPTGPHSTPALRWNLVVLAAVDTIAFGVAMGSMTMVLMYTNYRLGWKTFESARFMSIVNTARVLCLVVALPLVTRLVRGKIDPKKRNTGCDTFDMSVIRVALFFDTLGYLGYTLARRGDLFIMSGVVAALGGIGSPTLQSALTKHVPAEQTGQLLGAMGLLHALARVVAPTVFNAIYSATVGKHTSTVFVCLTSTFGLAFVLSWLIRPHGPSILALFSCGHKLTMCAVYPDPGDMDDSTGEESITASDAPRKGGVEIPIVSSIVAAFGVTLAFIGIRSQQ</sequence>
<feature type="transmembrane region" description="Helical" evidence="6">
    <location>
        <begin position="379"/>
        <end position="403"/>
    </location>
</feature>
<dbReference type="AlphaFoldDB" id="A0A4U0U4P5"/>
<feature type="transmembrane region" description="Helical" evidence="6">
    <location>
        <begin position="297"/>
        <end position="319"/>
    </location>
</feature>
<dbReference type="Pfam" id="PF07690">
    <property type="entry name" value="MFS_1"/>
    <property type="match status" value="1"/>
</dbReference>
<feature type="transmembrane region" description="Helical" evidence="6">
    <location>
        <begin position="100"/>
        <end position="119"/>
    </location>
</feature>
<dbReference type="PROSITE" id="PS00216">
    <property type="entry name" value="SUGAR_TRANSPORT_1"/>
    <property type="match status" value="1"/>
</dbReference>
<reference evidence="8 9" key="1">
    <citation type="submission" date="2017-03" db="EMBL/GenBank/DDBJ databases">
        <title>Genomes of endolithic fungi from Antarctica.</title>
        <authorList>
            <person name="Coleine C."/>
            <person name="Masonjones S."/>
            <person name="Stajich J.E."/>
        </authorList>
    </citation>
    <scope>NUCLEOTIDE SEQUENCE [LARGE SCALE GENOMIC DNA]</scope>
    <source>
        <strain evidence="8 9">CCFEE 5311</strain>
    </source>
</reference>
<dbReference type="EMBL" id="NAJP01000109">
    <property type="protein sequence ID" value="TKA29396.1"/>
    <property type="molecule type" value="Genomic_DNA"/>
</dbReference>
<dbReference type="SUPFAM" id="SSF103473">
    <property type="entry name" value="MFS general substrate transporter"/>
    <property type="match status" value="1"/>
</dbReference>
<evidence type="ECO:0000256" key="4">
    <source>
        <dbReference type="ARBA" id="ARBA00023136"/>
    </source>
</evidence>
<keyword evidence="3 6" id="KW-1133">Transmembrane helix</keyword>
<dbReference type="InterPro" id="IPR036259">
    <property type="entry name" value="MFS_trans_sf"/>
</dbReference>
<keyword evidence="4 6" id="KW-0472">Membrane</keyword>
<dbReference type="GO" id="GO:0016020">
    <property type="term" value="C:membrane"/>
    <property type="evidence" value="ECO:0007669"/>
    <property type="project" value="UniProtKB-SubCell"/>
</dbReference>
<feature type="transmembrane region" description="Helical" evidence="6">
    <location>
        <begin position="423"/>
        <end position="441"/>
    </location>
</feature>
<dbReference type="GO" id="GO:0022857">
    <property type="term" value="F:transmembrane transporter activity"/>
    <property type="evidence" value="ECO:0007669"/>
    <property type="project" value="InterPro"/>
</dbReference>
<organism evidence="8 9">
    <name type="scientific">Friedmanniomyces endolithicus</name>
    <dbReference type="NCBI Taxonomy" id="329885"/>
    <lineage>
        <taxon>Eukaryota</taxon>
        <taxon>Fungi</taxon>
        <taxon>Dikarya</taxon>
        <taxon>Ascomycota</taxon>
        <taxon>Pezizomycotina</taxon>
        <taxon>Dothideomycetes</taxon>
        <taxon>Dothideomycetidae</taxon>
        <taxon>Mycosphaerellales</taxon>
        <taxon>Teratosphaeriaceae</taxon>
        <taxon>Friedmanniomyces</taxon>
    </lineage>
</organism>
<dbReference type="Gene3D" id="1.20.1250.20">
    <property type="entry name" value="MFS general substrate transporter like domains"/>
    <property type="match status" value="1"/>
</dbReference>
<feature type="transmembrane region" description="Helical" evidence="6">
    <location>
        <begin position="268"/>
        <end position="291"/>
    </location>
</feature>
<gene>
    <name evidence="8" type="ORF">B0A54_16280</name>
</gene>
<evidence type="ECO:0000259" key="7">
    <source>
        <dbReference type="PROSITE" id="PS50850"/>
    </source>
</evidence>
<feature type="transmembrane region" description="Helical" evidence="6">
    <location>
        <begin position="518"/>
        <end position="540"/>
    </location>
</feature>
<dbReference type="InterPro" id="IPR020846">
    <property type="entry name" value="MFS_dom"/>
</dbReference>
<keyword evidence="2 6" id="KW-0812">Transmembrane</keyword>
<feature type="transmembrane region" description="Helical" evidence="6">
    <location>
        <begin position="229"/>
        <end position="256"/>
    </location>
</feature>
<feature type="domain" description="Major facilitator superfamily (MFS) profile" evidence="7">
    <location>
        <begin position="99"/>
        <end position="575"/>
    </location>
</feature>
<evidence type="ECO:0000256" key="2">
    <source>
        <dbReference type="ARBA" id="ARBA00022692"/>
    </source>
</evidence>
<proteinExistence type="predicted"/>
<feature type="transmembrane region" description="Helical" evidence="6">
    <location>
        <begin position="621"/>
        <end position="640"/>
    </location>
</feature>
<evidence type="ECO:0000256" key="1">
    <source>
        <dbReference type="ARBA" id="ARBA00004141"/>
    </source>
</evidence>
<dbReference type="Proteomes" id="UP000310066">
    <property type="component" value="Unassembled WGS sequence"/>
</dbReference>
<accession>A0A4U0U4P5</accession>